<feature type="compositionally biased region" description="Pro residues" evidence="1">
    <location>
        <begin position="337"/>
        <end position="347"/>
    </location>
</feature>
<dbReference type="Proteomes" id="UP000265515">
    <property type="component" value="Unassembled WGS sequence"/>
</dbReference>
<feature type="region of interest" description="Disordered" evidence="1">
    <location>
        <begin position="433"/>
        <end position="452"/>
    </location>
</feature>
<feature type="compositionally biased region" description="Basic and acidic residues" evidence="1">
    <location>
        <begin position="185"/>
        <end position="194"/>
    </location>
</feature>
<feature type="compositionally biased region" description="Low complexity" evidence="1">
    <location>
        <begin position="23"/>
        <end position="35"/>
    </location>
</feature>
<feature type="compositionally biased region" description="Low complexity" evidence="1">
    <location>
        <begin position="69"/>
        <end position="85"/>
    </location>
</feature>
<feature type="compositionally biased region" description="Low complexity" evidence="1">
    <location>
        <begin position="152"/>
        <end position="170"/>
    </location>
</feature>
<feature type="compositionally biased region" description="Low complexity" evidence="1">
    <location>
        <begin position="233"/>
        <end position="245"/>
    </location>
</feature>
<comment type="caution">
    <text evidence="2">The sequence shown here is derived from an EMBL/GenBank/DDBJ whole genome shotgun (WGS) entry which is preliminary data.</text>
</comment>
<dbReference type="Gramene" id="GBG58986">
    <property type="protein sequence ID" value="GBG58986"/>
    <property type="gene ID" value="CBR_g24335"/>
</dbReference>
<evidence type="ECO:0000256" key="1">
    <source>
        <dbReference type="SAM" id="MobiDB-lite"/>
    </source>
</evidence>
<reference evidence="2 3" key="1">
    <citation type="journal article" date="2018" name="Cell">
        <title>The Chara Genome: Secondary Complexity and Implications for Plant Terrestrialization.</title>
        <authorList>
            <person name="Nishiyama T."/>
            <person name="Sakayama H."/>
            <person name="Vries J.D."/>
            <person name="Buschmann H."/>
            <person name="Saint-Marcoux D."/>
            <person name="Ullrich K.K."/>
            <person name="Haas F.B."/>
            <person name="Vanderstraeten L."/>
            <person name="Becker D."/>
            <person name="Lang D."/>
            <person name="Vosolsobe S."/>
            <person name="Rombauts S."/>
            <person name="Wilhelmsson P.K.I."/>
            <person name="Janitza P."/>
            <person name="Kern R."/>
            <person name="Heyl A."/>
            <person name="Rumpler F."/>
            <person name="Villalobos L.I.A.C."/>
            <person name="Clay J.M."/>
            <person name="Skokan R."/>
            <person name="Toyoda A."/>
            <person name="Suzuki Y."/>
            <person name="Kagoshima H."/>
            <person name="Schijlen E."/>
            <person name="Tajeshwar N."/>
            <person name="Catarino B."/>
            <person name="Hetherington A.J."/>
            <person name="Saltykova A."/>
            <person name="Bonnot C."/>
            <person name="Breuninger H."/>
            <person name="Symeonidi A."/>
            <person name="Radhakrishnan G.V."/>
            <person name="Van Nieuwerburgh F."/>
            <person name="Deforce D."/>
            <person name="Chang C."/>
            <person name="Karol K.G."/>
            <person name="Hedrich R."/>
            <person name="Ulvskov P."/>
            <person name="Glockner G."/>
            <person name="Delwiche C.F."/>
            <person name="Petrasek J."/>
            <person name="Van de Peer Y."/>
            <person name="Friml J."/>
            <person name="Beilby M."/>
            <person name="Dolan L."/>
            <person name="Kohara Y."/>
            <person name="Sugano S."/>
            <person name="Fujiyama A."/>
            <person name="Delaux P.-M."/>
            <person name="Quint M."/>
            <person name="TheiBen G."/>
            <person name="Hagemann M."/>
            <person name="Harholt J."/>
            <person name="Dunand C."/>
            <person name="Zachgo S."/>
            <person name="Langdale J."/>
            <person name="Maumus F."/>
            <person name="Straeten D.V.D."/>
            <person name="Gould S.B."/>
            <person name="Rensing S.A."/>
        </authorList>
    </citation>
    <scope>NUCLEOTIDE SEQUENCE [LARGE SCALE GENOMIC DNA]</scope>
    <source>
        <strain evidence="2 3">S276</strain>
    </source>
</reference>
<feature type="compositionally biased region" description="Acidic residues" evidence="1">
    <location>
        <begin position="1"/>
        <end position="11"/>
    </location>
</feature>
<name>A0A388JME9_CHABU</name>
<dbReference type="OMA" id="EECSATR"/>
<accession>A0A388JME9</accession>
<feature type="compositionally biased region" description="Basic and acidic residues" evidence="1">
    <location>
        <begin position="300"/>
        <end position="311"/>
    </location>
</feature>
<gene>
    <name evidence="2" type="ORF">CBR_g24335</name>
</gene>
<feature type="compositionally biased region" description="Low complexity" evidence="1">
    <location>
        <begin position="270"/>
        <end position="296"/>
    </location>
</feature>
<proteinExistence type="predicted"/>
<keyword evidence="3" id="KW-1185">Reference proteome</keyword>
<feature type="compositionally biased region" description="Polar residues" evidence="1">
    <location>
        <begin position="437"/>
        <end position="452"/>
    </location>
</feature>
<evidence type="ECO:0000313" key="3">
    <source>
        <dbReference type="Proteomes" id="UP000265515"/>
    </source>
</evidence>
<sequence length="452" mass="45935">MAAGCEFEEECSATRAGTRRPESGSGSPAGCPSCPKWAGDWSDPACPSSPDWGGDLSATAVSATSRADLGSSASGLGSSSSEHLLVPPPPPPSRPHEGGGGNDSCAPPGHARSVSGSGQEFAGCYRSSCRDRDVSWSARTAPPRASLAACLPSEPLSGSSSGSASGSPGSVLIPPPQAAASPPRGGDEGCERCARASLSRLAEESAESELGCPPSRPDSGRADRSRAPLLHISPPSFSSESGSSRGHLRSRSSLQELGSGSGYPLEWSVRTRPTTPRTPAARPQSESGSASGFSAPPSRPTDRKPEDRIASDSRPGCSPPIPEAPARSSSGSGSHSPSPPPPPPPPRCMATDIDDAEGQQTAPVQTSAGLAAATSPSNHPDPVASYPRTPTRPDTGSSGLPQPPPHYPPPAPPPPSPPLNSCPPWITVARDKRMTTADVSTPDSDLQSYPVC</sequence>
<feature type="compositionally biased region" description="Polar residues" evidence="1">
    <location>
        <begin position="358"/>
        <end position="378"/>
    </location>
</feature>
<feature type="region of interest" description="Disordered" evidence="1">
    <location>
        <begin position="1"/>
        <end position="119"/>
    </location>
</feature>
<dbReference type="AlphaFoldDB" id="A0A388JME9"/>
<dbReference type="EMBL" id="BFEA01000002">
    <property type="protein sequence ID" value="GBG58986.1"/>
    <property type="molecule type" value="Genomic_DNA"/>
</dbReference>
<feature type="region of interest" description="Disordered" evidence="1">
    <location>
        <begin position="135"/>
        <end position="425"/>
    </location>
</feature>
<feature type="compositionally biased region" description="Pro residues" evidence="1">
    <location>
        <begin position="401"/>
        <end position="421"/>
    </location>
</feature>
<organism evidence="2 3">
    <name type="scientific">Chara braunii</name>
    <name type="common">Braun's stonewort</name>
    <dbReference type="NCBI Taxonomy" id="69332"/>
    <lineage>
        <taxon>Eukaryota</taxon>
        <taxon>Viridiplantae</taxon>
        <taxon>Streptophyta</taxon>
        <taxon>Charophyceae</taxon>
        <taxon>Charales</taxon>
        <taxon>Characeae</taxon>
        <taxon>Chara</taxon>
    </lineage>
</organism>
<protein>
    <submittedName>
        <fullName evidence="2">Uncharacterized protein</fullName>
    </submittedName>
</protein>
<evidence type="ECO:0000313" key="2">
    <source>
        <dbReference type="EMBL" id="GBG58986.1"/>
    </source>
</evidence>